<name>A0ABW0FWT6_9CAUL</name>
<dbReference type="InterPro" id="IPR010982">
    <property type="entry name" value="Lambda_DNA-bd_dom_sf"/>
</dbReference>
<reference evidence="3" key="1">
    <citation type="journal article" date="2019" name="Int. J. Syst. Evol. Microbiol.">
        <title>The Global Catalogue of Microorganisms (GCM) 10K type strain sequencing project: providing services to taxonomists for standard genome sequencing and annotation.</title>
        <authorList>
            <consortium name="The Broad Institute Genomics Platform"/>
            <consortium name="The Broad Institute Genome Sequencing Center for Infectious Disease"/>
            <person name="Wu L."/>
            <person name="Ma J."/>
        </authorList>
    </citation>
    <scope>NUCLEOTIDE SEQUENCE [LARGE SCALE GENOMIC DNA]</scope>
    <source>
        <strain evidence="3">JCM 12125</strain>
    </source>
</reference>
<feature type="domain" description="HTH cro/C1-type" evidence="1">
    <location>
        <begin position="14"/>
        <end position="69"/>
    </location>
</feature>
<dbReference type="CDD" id="cd00093">
    <property type="entry name" value="HTH_XRE"/>
    <property type="match status" value="1"/>
</dbReference>
<dbReference type="InterPro" id="IPR001387">
    <property type="entry name" value="Cro/C1-type_HTH"/>
</dbReference>
<gene>
    <name evidence="2" type="ORF">ACFPIE_16555</name>
</gene>
<protein>
    <submittedName>
        <fullName evidence="2">Helix-turn-helix domain-containing protein</fullName>
    </submittedName>
</protein>
<organism evidence="2 3">
    <name type="scientific">Brevundimonas staleyi</name>
    <dbReference type="NCBI Taxonomy" id="74326"/>
    <lineage>
        <taxon>Bacteria</taxon>
        <taxon>Pseudomonadati</taxon>
        <taxon>Pseudomonadota</taxon>
        <taxon>Alphaproteobacteria</taxon>
        <taxon>Caulobacterales</taxon>
        <taxon>Caulobacteraceae</taxon>
        <taxon>Brevundimonas</taxon>
    </lineage>
</organism>
<evidence type="ECO:0000313" key="3">
    <source>
        <dbReference type="Proteomes" id="UP001596152"/>
    </source>
</evidence>
<accession>A0ABW0FWT6</accession>
<proteinExistence type="predicted"/>
<sequence length="147" mass="15866">MPAELPNPSRLSATLKAVRRARGLRPPEVAQAMGLPLRSYERFEAGAGRMDWGRLQAFAQATRSDPLALFLAVVSGSPTLAVRCADHKLVSLWQMALEEFHATAGEGVKTLDAAFILDVFTGAFESLAEEIKRRQATAEAADSDPEG</sequence>
<dbReference type="EMBL" id="JBHSLF010000050">
    <property type="protein sequence ID" value="MFC5345528.1"/>
    <property type="molecule type" value="Genomic_DNA"/>
</dbReference>
<dbReference type="SUPFAM" id="SSF47413">
    <property type="entry name" value="lambda repressor-like DNA-binding domains"/>
    <property type="match status" value="1"/>
</dbReference>
<dbReference type="SMART" id="SM00530">
    <property type="entry name" value="HTH_XRE"/>
    <property type="match status" value="1"/>
</dbReference>
<dbReference type="RefSeq" id="WP_374036517.1">
    <property type="nucleotide sequence ID" value="NZ_CP169082.1"/>
</dbReference>
<evidence type="ECO:0000259" key="1">
    <source>
        <dbReference type="SMART" id="SM00530"/>
    </source>
</evidence>
<keyword evidence="3" id="KW-1185">Reference proteome</keyword>
<dbReference type="Pfam" id="PF13560">
    <property type="entry name" value="HTH_31"/>
    <property type="match status" value="1"/>
</dbReference>
<evidence type="ECO:0000313" key="2">
    <source>
        <dbReference type="EMBL" id="MFC5345528.1"/>
    </source>
</evidence>
<comment type="caution">
    <text evidence="2">The sequence shown here is derived from an EMBL/GenBank/DDBJ whole genome shotgun (WGS) entry which is preliminary data.</text>
</comment>
<dbReference type="Proteomes" id="UP001596152">
    <property type="component" value="Unassembled WGS sequence"/>
</dbReference>
<dbReference type="Gene3D" id="1.10.260.40">
    <property type="entry name" value="lambda repressor-like DNA-binding domains"/>
    <property type="match status" value="1"/>
</dbReference>